<evidence type="ECO:0000313" key="21">
    <source>
        <dbReference type="EMBL" id="SEA65304.1"/>
    </source>
</evidence>
<evidence type="ECO:0000256" key="14">
    <source>
        <dbReference type="ARBA" id="ARBA00023098"/>
    </source>
</evidence>
<evidence type="ECO:0000256" key="9">
    <source>
        <dbReference type="ARBA" id="ARBA00022516"/>
    </source>
</evidence>
<accession>A0A1H4CY15</accession>
<feature type="transmembrane region" description="Helical" evidence="20">
    <location>
        <begin position="73"/>
        <end position="90"/>
    </location>
</feature>
<evidence type="ECO:0000256" key="8">
    <source>
        <dbReference type="ARBA" id="ARBA00022475"/>
    </source>
</evidence>
<dbReference type="Pfam" id="PF01148">
    <property type="entry name" value="CTP_transf_1"/>
    <property type="match status" value="1"/>
</dbReference>
<comment type="catalytic activity">
    <reaction evidence="1 18">
        <text>a 1,2-diacyl-sn-glycero-3-phosphate + CTP + H(+) = a CDP-1,2-diacyl-sn-glycerol + diphosphate</text>
        <dbReference type="Rhea" id="RHEA:16229"/>
        <dbReference type="ChEBI" id="CHEBI:15378"/>
        <dbReference type="ChEBI" id="CHEBI:33019"/>
        <dbReference type="ChEBI" id="CHEBI:37563"/>
        <dbReference type="ChEBI" id="CHEBI:58332"/>
        <dbReference type="ChEBI" id="CHEBI:58608"/>
        <dbReference type="EC" id="2.7.7.41"/>
    </reaction>
</comment>
<dbReference type="EC" id="2.7.7.41" evidence="6 18"/>
<evidence type="ECO:0000256" key="17">
    <source>
        <dbReference type="ARBA" id="ARBA00023264"/>
    </source>
</evidence>
<proteinExistence type="inferred from homology"/>
<dbReference type="PROSITE" id="PS01315">
    <property type="entry name" value="CDS"/>
    <property type="match status" value="1"/>
</dbReference>
<keyword evidence="10 18" id="KW-0808">Transferase</keyword>
<evidence type="ECO:0000256" key="13">
    <source>
        <dbReference type="ARBA" id="ARBA00022989"/>
    </source>
</evidence>
<comment type="similarity">
    <text evidence="5 18">Belongs to the CDS family.</text>
</comment>
<evidence type="ECO:0000256" key="10">
    <source>
        <dbReference type="ARBA" id="ARBA00022679"/>
    </source>
</evidence>
<comment type="pathway">
    <text evidence="4">Lipid metabolism.</text>
</comment>
<evidence type="ECO:0000256" key="5">
    <source>
        <dbReference type="ARBA" id="ARBA00010185"/>
    </source>
</evidence>
<evidence type="ECO:0000256" key="3">
    <source>
        <dbReference type="ARBA" id="ARBA00005119"/>
    </source>
</evidence>
<dbReference type="AlphaFoldDB" id="A0A1H4CY15"/>
<dbReference type="UniPathway" id="UPA00557">
    <property type="reaction ID" value="UER00614"/>
</dbReference>
<evidence type="ECO:0000256" key="6">
    <source>
        <dbReference type="ARBA" id="ARBA00012487"/>
    </source>
</evidence>
<protein>
    <recommendedName>
        <fullName evidence="7 18">Phosphatidate cytidylyltransferase</fullName>
        <ecNumber evidence="6 18">2.7.7.41</ecNumber>
    </recommendedName>
</protein>
<evidence type="ECO:0000256" key="2">
    <source>
        <dbReference type="ARBA" id="ARBA00004651"/>
    </source>
</evidence>
<organism evidence="21 22">
    <name type="scientific">Bowdeniella nasicola</name>
    <dbReference type="NCBI Taxonomy" id="208480"/>
    <lineage>
        <taxon>Bacteria</taxon>
        <taxon>Bacillati</taxon>
        <taxon>Actinomycetota</taxon>
        <taxon>Actinomycetes</taxon>
        <taxon>Actinomycetales</taxon>
        <taxon>Actinomycetaceae</taxon>
        <taxon>Bowdeniella</taxon>
    </lineage>
</organism>
<sequence>MRHSEESDTREVLDRLREARRRASSALVEPAPPTPTDPPTTHGRAGRDLTAAIGVGIGLALVLVASLLYDIRIFVGLVALVIGAGMWELARAVRLSNIRIPLEPLWVGGAGMMISAWVGGPSALLMAFALTCGAVFVWRVVEGGGLAAVRDASTAMFVAAYLPFLASFAVLLARRPDGAWAVLTFVAIVVASDTGGYIAGVLFGKHPMSPSISPKKSWEGFAGSITLATAIAIVCAHFALGLPWWTGVLLGVLGVLTGTVGDLAESLIKRDLGLKDMGTILPGHGGIMDRLDSLLVTVPVIYLVLEAVA</sequence>
<evidence type="ECO:0000256" key="4">
    <source>
        <dbReference type="ARBA" id="ARBA00005189"/>
    </source>
</evidence>
<dbReference type="GO" id="GO:0016024">
    <property type="term" value="P:CDP-diacylglycerol biosynthetic process"/>
    <property type="evidence" value="ECO:0007669"/>
    <property type="project" value="UniProtKB-UniPathway"/>
</dbReference>
<comment type="subcellular location">
    <subcellularLocation>
        <location evidence="2">Cell membrane</location>
        <topology evidence="2">Multi-pass membrane protein</topology>
    </subcellularLocation>
</comment>
<evidence type="ECO:0000256" key="16">
    <source>
        <dbReference type="ARBA" id="ARBA00023209"/>
    </source>
</evidence>
<dbReference type="EMBL" id="FNQV01000014">
    <property type="protein sequence ID" value="SEA65304.1"/>
    <property type="molecule type" value="Genomic_DNA"/>
</dbReference>
<evidence type="ECO:0000256" key="7">
    <source>
        <dbReference type="ARBA" id="ARBA00019373"/>
    </source>
</evidence>
<dbReference type="GO" id="GO:0005886">
    <property type="term" value="C:plasma membrane"/>
    <property type="evidence" value="ECO:0007669"/>
    <property type="project" value="UniProtKB-SubCell"/>
</dbReference>
<feature type="transmembrane region" description="Helical" evidence="20">
    <location>
        <begin position="153"/>
        <end position="173"/>
    </location>
</feature>
<feature type="transmembrane region" description="Helical" evidence="20">
    <location>
        <begin position="179"/>
        <end position="200"/>
    </location>
</feature>
<keyword evidence="9" id="KW-0444">Lipid biosynthesis</keyword>
<dbReference type="PANTHER" id="PTHR46382">
    <property type="entry name" value="PHOSPHATIDATE CYTIDYLYLTRANSFERASE"/>
    <property type="match status" value="1"/>
</dbReference>
<evidence type="ECO:0000256" key="15">
    <source>
        <dbReference type="ARBA" id="ARBA00023136"/>
    </source>
</evidence>
<feature type="transmembrane region" description="Helical" evidence="20">
    <location>
        <begin position="124"/>
        <end position="141"/>
    </location>
</feature>
<dbReference type="PANTHER" id="PTHR46382:SF1">
    <property type="entry name" value="PHOSPHATIDATE CYTIDYLYLTRANSFERASE"/>
    <property type="match status" value="1"/>
</dbReference>
<feature type="transmembrane region" description="Helical" evidence="20">
    <location>
        <begin position="221"/>
        <end position="242"/>
    </location>
</feature>
<reference evidence="22" key="1">
    <citation type="submission" date="2016-10" db="EMBL/GenBank/DDBJ databases">
        <authorList>
            <person name="Varghese N."/>
            <person name="Submissions S."/>
        </authorList>
    </citation>
    <scope>NUCLEOTIDE SEQUENCE [LARGE SCALE GENOMIC DNA]</scope>
    <source>
        <strain evidence="22">KPR-1</strain>
    </source>
</reference>
<comment type="pathway">
    <text evidence="3 18">Phospholipid metabolism; CDP-diacylglycerol biosynthesis; CDP-diacylglycerol from sn-glycerol 3-phosphate: step 3/3.</text>
</comment>
<name>A0A1H4CY15_9ACTO</name>
<evidence type="ECO:0000256" key="11">
    <source>
        <dbReference type="ARBA" id="ARBA00022692"/>
    </source>
</evidence>
<feature type="transmembrane region" description="Helical" evidence="20">
    <location>
        <begin position="49"/>
        <end position="67"/>
    </location>
</feature>
<keyword evidence="22" id="KW-1185">Reference proteome</keyword>
<keyword evidence="13 20" id="KW-1133">Transmembrane helix</keyword>
<evidence type="ECO:0000313" key="22">
    <source>
        <dbReference type="Proteomes" id="UP000199288"/>
    </source>
</evidence>
<evidence type="ECO:0000256" key="18">
    <source>
        <dbReference type="RuleBase" id="RU003938"/>
    </source>
</evidence>
<dbReference type="InterPro" id="IPR000374">
    <property type="entry name" value="PC_trans"/>
</dbReference>
<keyword evidence="8" id="KW-1003">Cell membrane</keyword>
<keyword evidence="15 20" id="KW-0472">Membrane</keyword>
<keyword evidence="12 18" id="KW-0548">Nucleotidyltransferase</keyword>
<dbReference type="Proteomes" id="UP000199288">
    <property type="component" value="Unassembled WGS sequence"/>
</dbReference>
<evidence type="ECO:0000256" key="1">
    <source>
        <dbReference type="ARBA" id="ARBA00001698"/>
    </source>
</evidence>
<keyword evidence="16" id="KW-0594">Phospholipid biosynthesis</keyword>
<evidence type="ECO:0000256" key="20">
    <source>
        <dbReference type="SAM" id="Phobius"/>
    </source>
</evidence>
<keyword evidence="17" id="KW-1208">Phospholipid metabolism</keyword>
<dbReference type="GO" id="GO:0004605">
    <property type="term" value="F:phosphatidate cytidylyltransferase activity"/>
    <property type="evidence" value="ECO:0007669"/>
    <property type="project" value="UniProtKB-EC"/>
</dbReference>
<evidence type="ECO:0000256" key="12">
    <source>
        <dbReference type="ARBA" id="ARBA00022695"/>
    </source>
</evidence>
<evidence type="ECO:0000256" key="19">
    <source>
        <dbReference type="SAM" id="MobiDB-lite"/>
    </source>
</evidence>
<keyword evidence="11 18" id="KW-0812">Transmembrane</keyword>
<feature type="transmembrane region" description="Helical" evidence="20">
    <location>
        <begin position="248"/>
        <end position="268"/>
    </location>
</feature>
<gene>
    <name evidence="21" type="ORF">SAMN02910418_02091</name>
</gene>
<keyword evidence="14" id="KW-0443">Lipid metabolism</keyword>
<dbReference type="RefSeq" id="WP_261977100.1">
    <property type="nucleotide sequence ID" value="NZ_FNQV01000014.1"/>
</dbReference>
<feature type="region of interest" description="Disordered" evidence="19">
    <location>
        <begin position="20"/>
        <end position="45"/>
    </location>
</feature>